<proteinExistence type="predicted"/>
<dbReference type="InterPro" id="IPR009061">
    <property type="entry name" value="DNA-bd_dom_put_sf"/>
</dbReference>
<gene>
    <name evidence="1" type="ORF">V6x_42000</name>
</gene>
<protein>
    <submittedName>
        <fullName evidence="1">Helix-turn-helix domain protein</fullName>
    </submittedName>
</protein>
<reference evidence="1 2" key="1">
    <citation type="submission" date="2019-02" db="EMBL/GenBank/DDBJ databases">
        <title>Deep-cultivation of Planctomycetes and their phenomic and genomic characterization uncovers novel biology.</title>
        <authorList>
            <person name="Wiegand S."/>
            <person name="Jogler M."/>
            <person name="Boedeker C."/>
            <person name="Pinto D."/>
            <person name="Vollmers J."/>
            <person name="Rivas-Marin E."/>
            <person name="Kohn T."/>
            <person name="Peeters S.H."/>
            <person name="Heuer A."/>
            <person name="Rast P."/>
            <person name="Oberbeckmann S."/>
            <person name="Bunk B."/>
            <person name="Jeske O."/>
            <person name="Meyerdierks A."/>
            <person name="Storesund J.E."/>
            <person name="Kallscheuer N."/>
            <person name="Luecker S."/>
            <person name="Lage O.M."/>
            <person name="Pohl T."/>
            <person name="Merkel B.J."/>
            <person name="Hornburger P."/>
            <person name="Mueller R.-W."/>
            <person name="Bruemmer F."/>
            <person name="Labrenz M."/>
            <person name="Spormann A.M."/>
            <person name="Op den Camp H."/>
            <person name="Overmann J."/>
            <person name="Amann R."/>
            <person name="Jetten M.S.M."/>
            <person name="Mascher T."/>
            <person name="Medema M.H."/>
            <person name="Devos D.P."/>
            <person name="Kaster A.-K."/>
            <person name="Ovreas L."/>
            <person name="Rohde M."/>
            <person name="Galperin M.Y."/>
            <person name="Jogler C."/>
        </authorList>
    </citation>
    <scope>NUCLEOTIDE SEQUENCE [LARGE SCALE GENOMIC DNA]</scope>
    <source>
        <strain evidence="1 2">V6</strain>
    </source>
</reference>
<evidence type="ECO:0000313" key="1">
    <source>
        <dbReference type="EMBL" id="QDU04472.1"/>
    </source>
</evidence>
<sequence length="84" mass="10103">MSQSKKKMLSSTEIFQAFAGREGEKFSHILTVKELALLFRVSSKTIYDWKQKGYLEGTYRQQKKITLFWRDKAIDRFFNSKDWR</sequence>
<name>A0A517WGV2_9PLAN</name>
<dbReference type="AlphaFoldDB" id="A0A517WGV2"/>
<dbReference type="SUPFAM" id="SSF46955">
    <property type="entry name" value="Putative DNA-binding domain"/>
    <property type="match status" value="1"/>
</dbReference>
<dbReference type="Proteomes" id="UP000320722">
    <property type="component" value="Chromosome"/>
</dbReference>
<dbReference type="EMBL" id="CP036347">
    <property type="protein sequence ID" value="QDU04472.1"/>
    <property type="molecule type" value="Genomic_DNA"/>
</dbReference>
<dbReference type="RefSeq" id="WP_145042242.1">
    <property type="nucleotide sequence ID" value="NZ_CP036347.1"/>
</dbReference>
<accession>A0A517WGV2</accession>
<organism evidence="1 2">
    <name type="scientific">Gimesia chilikensis</name>
    <dbReference type="NCBI Taxonomy" id="2605989"/>
    <lineage>
        <taxon>Bacteria</taxon>
        <taxon>Pseudomonadati</taxon>
        <taxon>Planctomycetota</taxon>
        <taxon>Planctomycetia</taxon>
        <taxon>Planctomycetales</taxon>
        <taxon>Planctomycetaceae</taxon>
        <taxon>Gimesia</taxon>
    </lineage>
</organism>
<evidence type="ECO:0000313" key="2">
    <source>
        <dbReference type="Proteomes" id="UP000320722"/>
    </source>
</evidence>